<dbReference type="Proteomes" id="UP000276254">
    <property type="component" value="Chromosome"/>
</dbReference>
<gene>
    <name evidence="2" type="ORF">D3Y57_08900</name>
</gene>
<dbReference type="AlphaFoldDB" id="A0A494T9K9"/>
<feature type="transmembrane region" description="Helical" evidence="1">
    <location>
        <begin position="12"/>
        <end position="32"/>
    </location>
</feature>
<evidence type="ECO:0000256" key="1">
    <source>
        <dbReference type="SAM" id="Phobius"/>
    </source>
</evidence>
<protein>
    <submittedName>
        <fullName evidence="2">Uncharacterized protein</fullName>
    </submittedName>
</protein>
<reference evidence="2 3" key="1">
    <citation type="submission" date="2018-09" db="EMBL/GenBank/DDBJ databases">
        <title>Sphingomonas peninsula sp. nov., isolated from fildes peninsula, Antarctic soil.</title>
        <authorList>
            <person name="Yingchao G."/>
        </authorList>
    </citation>
    <scope>NUCLEOTIDE SEQUENCE [LARGE SCALE GENOMIC DNA]</scope>
    <source>
        <strain evidence="2 3">YZ-8</strain>
    </source>
</reference>
<proteinExistence type="predicted"/>
<organism evidence="2 3">
    <name type="scientific">Sphingomonas paeninsulae</name>
    <dbReference type="NCBI Taxonomy" id="2319844"/>
    <lineage>
        <taxon>Bacteria</taxon>
        <taxon>Pseudomonadati</taxon>
        <taxon>Pseudomonadota</taxon>
        <taxon>Alphaproteobacteria</taxon>
        <taxon>Sphingomonadales</taxon>
        <taxon>Sphingomonadaceae</taxon>
        <taxon>Sphingomonas</taxon>
    </lineage>
</organism>
<dbReference type="EMBL" id="CP032829">
    <property type="protein sequence ID" value="AYJ86059.1"/>
    <property type="molecule type" value="Genomic_DNA"/>
</dbReference>
<keyword evidence="3" id="KW-1185">Reference proteome</keyword>
<accession>A0A494T9K9</accession>
<evidence type="ECO:0000313" key="3">
    <source>
        <dbReference type="Proteomes" id="UP000276254"/>
    </source>
</evidence>
<dbReference type="RefSeq" id="WP_121152684.1">
    <property type="nucleotide sequence ID" value="NZ_CP032829.1"/>
</dbReference>
<keyword evidence="1" id="KW-0472">Membrane</keyword>
<evidence type="ECO:0000313" key="2">
    <source>
        <dbReference type="EMBL" id="AYJ86059.1"/>
    </source>
</evidence>
<keyword evidence="1" id="KW-1133">Transmembrane helix</keyword>
<keyword evidence="1" id="KW-0812">Transmembrane</keyword>
<dbReference type="OrthoDB" id="9952303at2"/>
<name>A0A494T9K9_SPHPE</name>
<sequence>MEKTGDLAPTLFLFLLIDVAVFLVCIGAIVWWQRRFHPTPPIVYAAWAGLLWSYVNFVGLAIVPENLILTTIATA</sequence>
<dbReference type="KEGG" id="spha:D3Y57_08900"/>
<feature type="transmembrane region" description="Helical" evidence="1">
    <location>
        <begin position="44"/>
        <end position="63"/>
    </location>
</feature>